<sequence length="495" mass="51503">MYALTYTVDQIRAAEAPLIEGTERPDELMQKAAHAVAEVARSLYDPREVLILAGPGGNGGDALYAGAELALAGIRVAAHLTAGKAHDRALAAFTNAGGTLPDDLPEPDLIIDGITGIGGSAGLRDNLRAVVGYTQRSQARVLSVDVPSGVAADTGEAGELHVTADATLTFGGWRRAHALAPECGLQLLADISELGARLVEGLPVRADDGPPSVLANRAVLPADLELPEGIVTLPKVSARSVEPSPTDDKYSGGVVGIRAGSGQYPGAALLSVAGAVNATPAMVRYVGPQALEVVRRHPEVVVTEKLEDAGRVQAWVFGPGAGTEDTAELEWILRQDVPVLVDADGLTLLAQSPDLRRLLRDREKETVLTPHDGEFARLQEAVGVPHADRLTETMELARELGATILRKGRSTIIVSREAFVVDAGHSWAATPGSGDVLSGIAGARLALPGSEAAQTRVEAVSVHAVAAKRAAQTPYGDAPAPASRIAEFVREATAR</sequence>
<evidence type="ECO:0000256" key="6">
    <source>
        <dbReference type="ARBA" id="ARBA00022741"/>
    </source>
</evidence>
<dbReference type="SUPFAM" id="SSF53613">
    <property type="entry name" value="Ribokinase-like"/>
    <property type="match status" value="1"/>
</dbReference>
<feature type="binding site" evidence="17">
    <location>
        <position position="371"/>
    </location>
    <ligand>
        <name>(6S)-NADPHX</name>
        <dbReference type="ChEBI" id="CHEBI:64076"/>
    </ligand>
</feature>
<keyword evidence="10 17" id="KW-0520">NAD</keyword>
<evidence type="ECO:0000256" key="17">
    <source>
        <dbReference type="HAMAP-Rule" id="MF_01965"/>
    </source>
</evidence>
<evidence type="ECO:0000256" key="3">
    <source>
        <dbReference type="ARBA" id="ARBA00006001"/>
    </source>
</evidence>
<evidence type="ECO:0000259" key="20">
    <source>
        <dbReference type="PROSITE" id="PS51385"/>
    </source>
</evidence>
<comment type="similarity">
    <text evidence="17">Belongs to the NnrD/CARKD family.</text>
</comment>
<proteinExistence type="inferred from homology"/>
<evidence type="ECO:0000256" key="2">
    <source>
        <dbReference type="ARBA" id="ARBA00000909"/>
    </source>
</evidence>
<evidence type="ECO:0000256" key="13">
    <source>
        <dbReference type="ARBA" id="ARBA00023268"/>
    </source>
</evidence>
<feature type="domain" description="YjeF N-terminal" evidence="20">
    <location>
        <begin position="11"/>
        <end position="199"/>
    </location>
</feature>
<keyword evidence="11 18" id="KW-0413">Isomerase</keyword>
<dbReference type="RefSeq" id="WP_022863315.1">
    <property type="nucleotide sequence ID" value="NZ_ATVG01000009.1"/>
</dbReference>
<feature type="binding site" evidence="17">
    <location>
        <position position="434"/>
    </location>
    <ligand>
        <name>AMP</name>
        <dbReference type="ChEBI" id="CHEBI:456215"/>
    </ligand>
</feature>
<evidence type="ECO:0000256" key="15">
    <source>
        <dbReference type="ARBA" id="ARBA00048238"/>
    </source>
</evidence>
<comment type="function">
    <text evidence="14 18">Bifunctional enzyme that catalyzes the epimerization of the S- and R-forms of NAD(P)HX and the dehydration of the S-form of NAD(P)HX at the expense of ADP, which is converted to AMP. This allows the repair of both epimers of NAD(P)HX, a damaged form of NAD(P)H that is a result of enzymatic or heat-dependent hydration.</text>
</comment>
<keyword evidence="7 17" id="KW-0067">ATP-binding</keyword>
<evidence type="ECO:0000256" key="4">
    <source>
        <dbReference type="ARBA" id="ARBA00009524"/>
    </source>
</evidence>
<dbReference type="CDD" id="cd01171">
    <property type="entry name" value="YXKO-related"/>
    <property type="match status" value="1"/>
</dbReference>
<comment type="catalytic activity">
    <reaction evidence="2 18">
        <text>(6R)-NADPHX = (6S)-NADPHX</text>
        <dbReference type="Rhea" id="RHEA:32227"/>
        <dbReference type="ChEBI" id="CHEBI:64076"/>
        <dbReference type="ChEBI" id="CHEBI:64077"/>
        <dbReference type="EC" id="5.1.99.6"/>
    </reaction>
</comment>
<dbReference type="EMBL" id="CP063189">
    <property type="protein sequence ID" value="WCZ33412.1"/>
    <property type="molecule type" value="Genomic_DNA"/>
</dbReference>
<evidence type="ECO:0000313" key="22">
    <source>
        <dbReference type="Proteomes" id="UP001220064"/>
    </source>
</evidence>
<dbReference type="PANTHER" id="PTHR12592">
    <property type="entry name" value="ATP-DEPENDENT (S)-NAD(P)H-HYDRATE DEHYDRATASE FAMILY MEMBER"/>
    <property type="match status" value="1"/>
</dbReference>
<dbReference type="Proteomes" id="UP001220064">
    <property type="component" value="Chromosome"/>
</dbReference>
<dbReference type="Pfam" id="PF03853">
    <property type="entry name" value="YjeF_N"/>
    <property type="match status" value="1"/>
</dbReference>
<evidence type="ECO:0000256" key="1">
    <source>
        <dbReference type="ARBA" id="ARBA00000013"/>
    </source>
</evidence>
<protein>
    <recommendedName>
        <fullName evidence="17">ADP-dependent (S)-NAD(P)H-hydrate dehydratase</fullName>
        <ecNumber evidence="17">4.2.1.136</ecNumber>
    </recommendedName>
    <alternativeName>
        <fullName evidence="17">ADP-dependent NAD(P)HX dehydratase</fullName>
    </alternativeName>
</protein>
<feature type="domain" description="YjeF C-terminal" evidence="19">
    <location>
        <begin position="232"/>
        <end position="495"/>
    </location>
</feature>
<comment type="similarity">
    <text evidence="4 18">In the C-terminal section; belongs to the NnrD/CARKD family.</text>
</comment>
<name>A0ABY7U9N2_9CORY</name>
<keyword evidence="9 18" id="KW-0630">Potassium</keyword>
<comment type="catalytic activity">
    <reaction evidence="1 18">
        <text>(6R)-NADHX = (6S)-NADHX</text>
        <dbReference type="Rhea" id="RHEA:32215"/>
        <dbReference type="ChEBI" id="CHEBI:64074"/>
        <dbReference type="ChEBI" id="CHEBI:64075"/>
        <dbReference type="EC" id="5.1.99.6"/>
    </reaction>
</comment>
<dbReference type="Gene3D" id="3.40.50.10260">
    <property type="entry name" value="YjeF N-terminal domain"/>
    <property type="match status" value="1"/>
</dbReference>
<dbReference type="InterPro" id="IPR004443">
    <property type="entry name" value="YjeF_N_dom"/>
</dbReference>
<evidence type="ECO:0000256" key="18">
    <source>
        <dbReference type="PIRNR" id="PIRNR017184"/>
    </source>
</evidence>
<evidence type="ECO:0000256" key="7">
    <source>
        <dbReference type="ARBA" id="ARBA00022840"/>
    </source>
</evidence>
<comment type="similarity">
    <text evidence="3 18">In the N-terminal section; belongs to the NnrE/AIBP family.</text>
</comment>
<dbReference type="PROSITE" id="PS51383">
    <property type="entry name" value="YJEF_C_3"/>
    <property type="match status" value="1"/>
</dbReference>
<dbReference type="Pfam" id="PF01256">
    <property type="entry name" value="Carb_kinase"/>
    <property type="match status" value="1"/>
</dbReference>
<keyword evidence="5 18" id="KW-0479">Metal-binding</keyword>
<dbReference type="Gene3D" id="3.40.1190.20">
    <property type="match status" value="1"/>
</dbReference>
<evidence type="ECO:0000256" key="10">
    <source>
        <dbReference type="ARBA" id="ARBA00023027"/>
    </source>
</evidence>
<comment type="cofactor">
    <cofactor evidence="17">
        <name>Mg(2+)</name>
        <dbReference type="ChEBI" id="CHEBI:18420"/>
    </cofactor>
</comment>
<dbReference type="PIRSF" id="PIRSF017184">
    <property type="entry name" value="Nnr"/>
    <property type="match status" value="1"/>
</dbReference>
<evidence type="ECO:0000259" key="19">
    <source>
        <dbReference type="PROSITE" id="PS51383"/>
    </source>
</evidence>
<dbReference type="HAMAP" id="MF_01965">
    <property type="entry name" value="NADHX_dehydratase"/>
    <property type="match status" value="1"/>
</dbReference>
<keyword evidence="22" id="KW-1185">Reference proteome</keyword>
<accession>A0ABY7U9N2</accession>
<feature type="binding site" evidence="17">
    <location>
        <position position="320"/>
    </location>
    <ligand>
        <name>(6S)-NADPHX</name>
        <dbReference type="ChEBI" id="CHEBI:64076"/>
    </ligand>
</feature>
<evidence type="ECO:0000256" key="8">
    <source>
        <dbReference type="ARBA" id="ARBA00022857"/>
    </source>
</evidence>
<evidence type="ECO:0000256" key="14">
    <source>
        <dbReference type="ARBA" id="ARBA00025153"/>
    </source>
</evidence>
<keyword evidence="13" id="KW-0511">Multifunctional enzyme</keyword>
<evidence type="ECO:0000256" key="11">
    <source>
        <dbReference type="ARBA" id="ARBA00023235"/>
    </source>
</evidence>
<gene>
    <name evidence="21" type="primary">nnr</name>
    <name evidence="17" type="synonym">nnrD</name>
    <name evidence="21" type="ORF">CMASS_10020</name>
</gene>
<dbReference type="InterPro" id="IPR036652">
    <property type="entry name" value="YjeF_N_dom_sf"/>
</dbReference>
<comment type="catalytic activity">
    <reaction evidence="16 17 18">
        <text>(6S)-NADPHX + ADP = AMP + phosphate + NADPH + H(+)</text>
        <dbReference type="Rhea" id="RHEA:32235"/>
        <dbReference type="ChEBI" id="CHEBI:15378"/>
        <dbReference type="ChEBI" id="CHEBI:43474"/>
        <dbReference type="ChEBI" id="CHEBI:57783"/>
        <dbReference type="ChEBI" id="CHEBI:64076"/>
        <dbReference type="ChEBI" id="CHEBI:456215"/>
        <dbReference type="ChEBI" id="CHEBI:456216"/>
        <dbReference type="EC" id="4.2.1.136"/>
    </reaction>
</comment>
<comment type="function">
    <text evidence="17">Catalyzes the dehydration of the S-form of NAD(P)HX at the expense of ADP, which is converted to AMP. Together with NAD(P)HX epimerase, which catalyzes the epimerization of the S- and R-forms, the enzyme allows the repair of both epimers of NAD(P)HX, a damaged form of NAD(P)H that is a result of enzymatic or heat-dependent hydration.</text>
</comment>
<dbReference type="SUPFAM" id="SSF64153">
    <property type="entry name" value="YjeF N-terminal domain-like"/>
    <property type="match status" value="1"/>
</dbReference>
<keyword evidence="6 17" id="KW-0547">Nucleotide-binding</keyword>
<feature type="binding site" evidence="17">
    <location>
        <position position="267"/>
    </location>
    <ligand>
        <name>(6S)-NADPHX</name>
        <dbReference type="ChEBI" id="CHEBI:64076"/>
    </ligand>
</feature>
<feature type="binding site" evidence="17">
    <location>
        <position position="435"/>
    </location>
    <ligand>
        <name>(6S)-NADPHX</name>
        <dbReference type="ChEBI" id="CHEBI:64076"/>
    </ligand>
</feature>
<dbReference type="InterPro" id="IPR000631">
    <property type="entry name" value="CARKD"/>
</dbReference>
<comment type="subunit">
    <text evidence="17">Homotetramer.</text>
</comment>
<keyword evidence="8 17" id="KW-0521">NADP</keyword>
<organism evidence="21 22">
    <name type="scientific">Corynebacterium massiliense DSM 45435</name>
    <dbReference type="NCBI Taxonomy" id="1121364"/>
    <lineage>
        <taxon>Bacteria</taxon>
        <taxon>Bacillati</taxon>
        <taxon>Actinomycetota</taxon>
        <taxon>Actinomycetes</taxon>
        <taxon>Mycobacteriales</taxon>
        <taxon>Corynebacteriaceae</taxon>
        <taxon>Corynebacterium</taxon>
    </lineage>
</organism>
<evidence type="ECO:0000313" key="21">
    <source>
        <dbReference type="EMBL" id="WCZ33412.1"/>
    </source>
</evidence>
<evidence type="ECO:0000256" key="9">
    <source>
        <dbReference type="ARBA" id="ARBA00022958"/>
    </source>
</evidence>
<evidence type="ECO:0000256" key="5">
    <source>
        <dbReference type="ARBA" id="ARBA00022723"/>
    </source>
</evidence>
<dbReference type="EC" id="4.2.1.136" evidence="17"/>
<dbReference type="PROSITE" id="PS51385">
    <property type="entry name" value="YJEF_N"/>
    <property type="match status" value="1"/>
</dbReference>
<keyword evidence="12 17" id="KW-0456">Lyase</keyword>
<dbReference type="PANTHER" id="PTHR12592:SF0">
    <property type="entry name" value="ATP-DEPENDENT (S)-NAD(P)H-HYDRATE DEHYDRATASE"/>
    <property type="match status" value="1"/>
</dbReference>
<feature type="binding site" evidence="17">
    <location>
        <begin position="407"/>
        <end position="411"/>
    </location>
    <ligand>
        <name>AMP</name>
        <dbReference type="ChEBI" id="CHEBI:456215"/>
    </ligand>
</feature>
<evidence type="ECO:0000256" key="12">
    <source>
        <dbReference type="ARBA" id="ARBA00023239"/>
    </source>
</evidence>
<reference evidence="21 22" key="1">
    <citation type="submission" date="2020-10" db="EMBL/GenBank/DDBJ databases">
        <title>Complete genome sequence of Corynebacterium massiliense DSM 45435, type strain of Corynebacterium massiliense.</title>
        <authorList>
            <person name="Busche T."/>
            <person name="Kalinowski J."/>
            <person name="Ruckert C."/>
        </authorList>
    </citation>
    <scope>NUCLEOTIDE SEQUENCE [LARGE SCALE GENOMIC DNA]</scope>
    <source>
        <strain evidence="21 22">DSM 45435</strain>
    </source>
</reference>
<comment type="cofactor">
    <cofactor evidence="18">
        <name>K(+)</name>
        <dbReference type="ChEBI" id="CHEBI:29103"/>
    </cofactor>
    <text evidence="18">Binds 1 potassium ion per subunit.</text>
</comment>
<evidence type="ECO:0000256" key="16">
    <source>
        <dbReference type="ARBA" id="ARBA00049209"/>
    </source>
</evidence>
<dbReference type="InterPro" id="IPR030677">
    <property type="entry name" value="Nnr"/>
</dbReference>
<dbReference type="InterPro" id="IPR029056">
    <property type="entry name" value="Ribokinase-like"/>
</dbReference>
<comment type="catalytic activity">
    <reaction evidence="15 17 18">
        <text>(6S)-NADHX + ADP = AMP + phosphate + NADH + H(+)</text>
        <dbReference type="Rhea" id="RHEA:32223"/>
        <dbReference type="ChEBI" id="CHEBI:15378"/>
        <dbReference type="ChEBI" id="CHEBI:43474"/>
        <dbReference type="ChEBI" id="CHEBI:57945"/>
        <dbReference type="ChEBI" id="CHEBI:64074"/>
        <dbReference type="ChEBI" id="CHEBI:456215"/>
        <dbReference type="ChEBI" id="CHEBI:456216"/>
        <dbReference type="EC" id="4.2.1.136"/>
    </reaction>
</comment>